<dbReference type="EMBL" id="CP031310">
    <property type="protein sequence ID" value="QCC49944.1"/>
    <property type="molecule type" value="Genomic_DNA"/>
</dbReference>
<dbReference type="Proteomes" id="UP000296706">
    <property type="component" value="Chromosome"/>
</dbReference>
<dbReference type="OrthoDB" id="195102at2157"/>
<accession>A0A4D6H7L2</accession>
<dbReference type="GeneID" id="39846467"/>
<reference evidence="1 2" key="1">
    <citation type="journal article" date="2019" name="Nat. Commun.">
        <title>A new type of DNA phosphorothioation-based antiviral system in archaea.</title>
        <authorList>
            <person name="Xiong L."/>
            <person name="Liu S."/>
            <person name="Chen S."/>
            <person name="Xiao Y."/>
            <person name="Zhu B."/>
            <person name="Gao Y."/>
            <person name="Zhang Y."/>
            <person name="Chen B."/>
            <person name="Luo J."/>
            <person name="Deng Z."/>
            <person name="Chen X."/>
            <person name="Wang L."/>
            <person name="Chen S."/>
        </authorList>
    </citation>
    <scope>NUCLEOTIDE SEQUENCE [LARGE SCALE GENOMIC DNA]</scope>
    <source>
        <strain evidence="1 2">CBA1105</strain>
    </source>
</reference>
<sequence length="371" mass="41314">MSDAPAAEGGGPFEEQRQIYDLLSQETRHLILQFILGHPEHLPSLDELAYMMPKNKAAIRDQLEVLSDDDIIDCYRYPPNEDARDLPSQFYGLTEYGVEILYEYNYLRGLPVARALYDNTRLSEKAQRHRDAPRPELPDTVRGALTIDEEDDADFDRLEQYIRERKGNTHSVADQVTVAKAFYNAGIGPEKGGIKRTELLDSLDIDIEYQPRTVLNHLVDAGVLAQTAPPGPDVFAISERLDDIVNGQVTEEAEANLDALVAHIDDELQVTALSEDAAERDGPQARVSAPSVAVADGAGRTIRSILAAEFGIEPEQVINFLRSGDPLDRLNTAVEAIESSEEVTKSEDYGQIVFVNPAYRYRLTEQAIEFV</sequence>
<evidence type="ECO:0000313" key="2">
    <source>
        <dbReference type="Proteomes" id="UP000296706"/>
    </source>
</evidence>
<dbReference type="SUPFAM" id="SSF46785">
    <property type="entry name" value="Winged helix' DNA-binding domain"/>
    <property type="match status" value="1"/>
</dbReference>
<dbReference type="KEGG" id="hsn:DV733_01325"/>
<organism evidence="1 2">
    <name type="scientific">Halapricum salinum</name>
    <dbReference type="NCBI Taxonomy" id="1457250"/>
    <lineage>
        <taxon>Archaea</taxon>
        <taxon>Methanobacteriati</taxon>
        <taxon>Methanobacteriota</taxon>
        <taxon>Stenosarchaea group</taxon>
        <taxon>Halobacteria</taxon>
        <taxon>Halobacteriales</taxon>
        <taxon>Haloarculaceae</taxon>
        <taxon>Halapricum</taxon>
    </lineage>
</organism>
<name>A0A4D6H7L2_9EURY</name>
<protein>
    <submittedName>
        <fullName evidence="1">Uncharacterized protein</fullName>
    </submittedName>
</protein>
<dbReference type="InterPro" id="IPR036390">
    <property type="entry name" value="WH_DNA-bd_sf"/>
</dbReference>
<evidence type="ECO:0000313" key="1">
    <source>
        <dbReference type="EMBL" id="QCC49944.1"/>
    </source>
</evidence>
<dbReference type="RefSeq" id="WP_049993384.1">
    <property type="nucleotide sequence ID" value="NZ_CP031310.1"/>
</dbReference>
<dbReference type="InterPro" id="IPR036388">
    <property type="entry name" value="WH-like_DNA-bd_sf"/>
</dbReference>
<proteinExistence type="predicted"/>
<dbReference type="Gene3D" id="1.10.10.10">
    <property type="entry name" value="Winged helix-like DNA-binding domain superfamily/Winged helix DNA-binding domain"/>
    <property type="match status" value="1"/>
</dbReference>
<gene>
    <name evidence="1" type="ORF">DV733_01325</name>
</gene>
<dbReference type="STRING" id="1457250.GCA_000755225_02559"/>
<keyword evidence="2" id="KW-1185">Reference proteome</keyword>
<dbReference type="AlphaFoldDB" id="A0A4D6H7L2"/>